<proteinExistence type="inferred from homology"/>
<dbReference type="SUPFAM" id="SSF56059">
    <property type="entry name" value="Glutathione synthetase ATP-binding domain-like"/>
    <property type="match status" value="1"/>
</dbReference>
<keyword evidence="4" id="KW-0067">ATP-binding</keyword>
<keyword evidence="3" id="KW-0547">Nucleotide-binding</keyword>
<dbReference type="GO" id="GO:0005524">
    <property type="term" value="F:ATP binding"/>
    <property type="evidence" value="ECO:0007669"/>
    <property type="project" value="UniProtKB-KW"/>
</dbReference>
<evidence type="ECO:0000256" key="6">
    <source>
        <dbReference type="ARBA" id="ARBA00049274"/>
    </source>
</evidence>
<evidence type="ECO:0000256" key="5">
    <source>
        <dbReference type="ARBA" id="ARBA00041448"/>
    </source>
</evidence>
<name>A0A8C3MCP7_GEOPR</name>
<reference evidence="7" key="2">
    <citation type="submission" date="2025-08" db="UniProtKB">
        <authorList>
            <consortium name="Ensembl"/>
        </authorList>
    </citation>
    <scope>IDENTIFICATION</scope>
</reference>
<dbReference type="Proteomes" id="UP000694382">
    <property type="component" value="Chromosome 5"/>
</dbReference>
<dbReference type="GO" id="GO:0036064">
    <property type="term" value="C:ciliary basal body"/>
    <property type="evidence" value="ECO:0007669"/>
    <property type="project" value="TreeGrafter"/>
</dbReference>
<dbReference type="InterPro" id="IPR004344">
    <property type="entry name" value="TTL/TTLL_fam"/>
</dbReference>
<sequence>MPVGMAKDLEETGSSSEEEEDPIDILEGHPCIKWTGGGCRRVPVLVFHAEAILAKDNYLRLIGERFHMSYKIVRTDSRLVRSILTAHGFHEVHPNSNDYNLMWTGSHLKPCLLRSLTDVQKVNHFPRSYELTRKDRLYKNVCRMQLTHGFKTFHILPQTFILPTEYQEFCNTYSKDRGPWIVKPVASSRGRGVYLINNVSVHRKDCSSVTVSSKLCWLPGKRHLTGHWPYSQFQPYIGEQFNSPEQLGRPACVTKSSLSLCMLCSFCNLPASLSLLGTSLYSLRQFGKLCCFMLSLWLTVG</sequence>
<dbReference type="AlphaFoldDB" id="A0A8C3MCP7"/>
<evidence type="ECO:0000256" key="2">
    <source>
        <dbReference type="ARBA" id="ARBA00022598"/>
    </source>
</evidence>
<evidence type="ECO:0000256" key="1">
    <source>
        <dbReference type="ARBA" id="ARBA00006820"/>
    </source>
</evidence>
<organism evidence="7 8">
    <name type="scientific">Geospiza parvula</name>
    <name type="common">Small tree-finch</name>
    <name type="synonym">Camarhynchus parvulus</name>
    <dbReference type="NCBI Taxonomy" id="87175"/>
    <lineage>
        <taxon>Eukaryota</taxon>
        <taxon>Metazoa</taxon>
        <taxon>Chordata</taxon>
        <taxon>Craniata</taxon>
        <taxon>Vertebrata</taxon>
        <taxon>Euteleostomi</taxon>
        <taxon>Archelosauria</taxon>
        <taxon>Archosauria</taxon>
        <taxon>Dinosauria</taxon>
        <taxon>Saurischia</taxon>
        <taxon>Theropoda</taxon>
        <taxon>Coelurosauria</taxon>
        <taxon>Aves</taxon>
        <taxon>Neognathae</taxon>
        <taxon>Neoaves</taxon>
        <taxon>Telluraves</taxon>
        <taxon>Australaves</taxon>
        <taxon>Passeriformes</taxon>
        <taxon>Thraupidae</taxon>
        <taxon>Camarhynchus</taxon>
    </lineage>
</organism>
<evidence type="ECO:0000313" key="8">
    <source>
        <dbReference type="Proteomes" id="UP000694382"/>
    </source>
</evidence>
<reference evidence="7" key="3">
    <citation type="submission" date="2025-09" db="UniProtKB">
        <authorList>
            <consortium name="Ensembl"/>
        </authorList>
    </citation>
    <scope>IDENTIFICATION</scope>
</reference>
<dbReference type="Pfam" id="PF03133">
    <property type="entry name" value="TTL"/>
    <property type="match status" value="1"/>
</dbReference>
<protein>
    <recommendedName>
        <fullName evidence="5">Tubulin--tyrosine ligase-like protein 5</fullName>
    </recommendedName>
</protein>
<comment type="catalytic activity">
    <reaction evidence="6">
        <text>L-glutamyl-[protein] + L-glutamate + ATP = gamma-L-glutamyl-L-glutamyl-[protein] + ADP + phosphate + H(+)</text>
        <dbReference type="Rhea" id="RHEA:60144"/>
        <dbReference type="Rhea" id="RHEA-COMP:10208"/>
        <dbReference type="Rhea" id="RHEA-COMP:15517"/>
        <dbReference type="ChEBI" id="CHEBI:15378"/>
        <dbReference type="ChEBI" id="CHEBI:29973"/>
        <dbReference type="ChEBI" id="CHEBI:29985"/>
        <dbReference type="ChEBI" id="CHEBI:30616"/>
        <dbReference type="ChEBI" id="CHEBI:43474"/>
        <dbReference type="ChEBI" id="CHEBI:143622"/>
        <dbReference type="ChEBI" id="CHEBI:456216"/>
    </reaction>
    <physiologicalReaction direction="left-to-right" evidence="6">
        <dbReference type="Rhea" id="RHEA:60145"/>
    </physiologicalReaction>
</comment>
<evidence type="ECO:0000313" key="7">
    <source>
        <dbReference type="Ensembl" id="ENSCPVP00000003247.1"/>
    </source>
</evidence>
<dbReference type="PANTHER" id="PTHR12241:SF145">
    <property type="entry name" value="TUBULIN POLYGLUTAMYLASE TTLL5"/>
    <property type="match status" value="1"/>
</dbReference>
<evidence type="ECO:0000256" key="3">
    <source>
        <dbReference type="ARBA" id="ARBA00022741"/>
    </source>
</evidence>
<accession>A0A8C3MCP7</accession>
<dbReference type="GO" id="GO:0070740">
    <property type="term" value="F:tubulin-glutamic acid ligase activity"/>
    <property type="evidence" value="ECO:0007669"/>
    <property type="project" value="TreeGrafter"/>
</dbReference>
<comment type="similarity">
    <text evidence="1">Belongs to the tubulin--tyrosine ligase family.</text>
</comment>
<keyword evidence="8" id="KW-1185">Reference proteome</keyword>
<reference evidence="7" key="1">
    <citation type="submission" date="2020-02" db="EMBL/GenBank/DDBJ databases">
        <authorList>
            <person name="Enbody D E."/>
            <person name="Pettersson E M."/>
        </authorList>
    </citation>
    <scope>NUCLEOTIDE SEQUENCE [LARGE SCALE GENOMIC DNA]</scope>
</reference>
<evidence type="ECO:0000256" key="4">
    <source>
        <dbReference type="ARBA" id="ARBA00022840"/>
    </source>
</evidence>
<dbReference type="GO" id="GO:0015631">
    <property type="term" value="F:tubulin binding"/>
    <property type="evidence" value="ECO:0007669"/>
    <property type="project" value="TreeGrafter"/>
</dbReference>
<dbReference type="GO" id="GO:0000226">
    <property type="term" value="P:microtubule cytoskeleton organization"/>
    <property type="evidence" value="ECO:0007669"/>
    <property type="project" value="TreeGrafter"/>
</dbReference>
<dbReference type="PANTHER" id="PTHR12241">
    <property type="entry name" value="TUBULIN POLYGLUTAMYLASE"/>
    <property type="match status" value="1"/>
</dbReference>
<keyword evidence="2" id="KW-0436">Ligase</keyword>
<dbReference type="Ensembl" id="ENSCPVT00000003374.2">
    <property type="protein sequence ID" value="ENSCPVP00000003247.1"/>
    <property type="gene ID" value="ENSCPVG00000002318.2"/>
</dbReference>
<dbReference type="PROSITE" id="PS51221">
    <property type="entry name" value="TTL"/>
    <property type="match status" value="1"/>
</dbReference>